<evidence type="ECO:0000313" key="2">
    <source>
        <dbReference type="EnsemblPlants" id="cds.evm.model.07.810"/>
    </source>
</evidence>
<dbReference type="EnsemblPlants" id="evm.model.07.810">
    <property type="protein sequence ID" value="cds.evm.model.07.810"/>
    <property type="gene ID" value="evm.TU.07.810"/>
</dbReference>
<dbReference type="Gramene" id="evm.model.07.810">
    <property type="protein sequence ID" value="cds.evm.model.07.810"/>
    <property type="gene ID" value="evm.TU.07.810"/>
</dbReference>
<reference evidence="2" key="2">
    <citation type="submission" date="2021-03" db="UniProtKB">
        <authorList>
            <consortium name="EnsemblPlants"/>
        </authorList>
    </citation>
    <scope>IDENTIFICATION</scope>
</reference>
<evidence type="ECO:0000313" key="3">
    <source>
        <dbReference type="Proteomes" id="UP000596661"/>
    </source>
</evidence>
<name>A0A803Q6J5_CANSA</name>
<protein>
    <submittedName>
        <fullName evidence="2">Uncharacterized protein</fullName>
    </submittedName>
</protein>
<keyword evidence="3" id="KW-1185">Reference proteome</keyword>
<accession>A0A803Q6J5</accession>
<reference evidence="2" key="1">
    <citation type="submission" date="2018-11" db="EMBL/GenBank/DDBJ databases">
        <authorList>
            <person name="Grassa J C."/>
        </authorList>
    </citation>
    <scope>NUCLEOTIDE SEQUENCE [LARGE SCALE GENOMIC DNA]</scope>
</reference>
<dbReference type="EMBL" id="UZAU01000648">
    <property type="status" value="NOT_ANNOTATED_CDS"/>
    <property type="molecule type" value="Genomic_DNA"/>
</dbReference>
<organism evidence="2 3">
    <name type="scientific">Cannabis sativa</name>
    <name type="common">Hemp</name>
    <name type="synonym">Marijuana</name>
    <dbReference type="NCBI Taxonomy" id="3483"/>
    <lineage>
        <taxon>Eukaryota</taxon>
        <taxon>Viridiplantae</taxon>
        <taxon>Streptophyta</taxon>
        <taxon>Embryophyta</taxon>
        <taxon>Tracheophyta</taxon>
        <taxon>Spermatophyta</taxon>
        <taxon>Magnoliopsida</taxon>
        <taxon>eudicotyledons</taxon>
        <taxon>Gunneridae</taxon>
        <taxon>Pentapetalae</taxon>
        <taxon>rosids</taxon>
        <taxon>fabids</taxon>
        <taxon>Rosales</taxon>
        <taxon>Cannabaceae</taxon>
        <taxon>Cannabis</taxon>
    </lineage>
</organism>
<sequence>MMGLIGAASSSVCSSSEGAAAARVITRKMGKEKSKVGGFLEVNLEPMLVEVETKEEAIVAPVKEEQKDQQSVVVVASKESEEGSDDSGLGDVPSVVSMEGFLQYDDEEFEDGMIYEWNSWIYEQEDRSWWGNLYWDWIWYPYSDAIRTPNGINWASYDGEVNDWEFNIWEWA</sequence>
<proteinExistence type="predicted"/>
<feature type="region of interest" description="Disordered" evidence="1">
    <location>
        <begin position="70"/>
        <end position="90"/>
    </location>
</feature>
<evidence type="ECO:0000256" key="1">
    <source>
        <dbReference type="SAM" id="MobiDB-lite"/>
    </source>
</evidence>
<dbReference type="AlphaFoldDB" id="A0A803Q6J5"/>
<dbReference type="Proteomes" id="UP000596661">
    <property type="component" value="Chromosome 7"/>
</dbReference>